<gene>
    <name evidence="17" type="ORF">DO97_13760</name>
</gene>
<evidence type="ECO:0000256" key="6">
    <source>
        <dbReference type="ARBA" id="ARBA00022741"/>
    </source>
</evidence>
<dbReference type="AlphaFoldDB" id="A0A098THA9"/>
<comment type="similarity">
    <text evidence="2">In the N-terminal section; belongs to the phytochrome family.</text>
</comment>
<dbReference type="InterPro" id="IPR000014">
    <property type="entry name" value="PAS"/>
</dbReference>
<dbReference type="SMART" id="SM00387">
    <property type="entry name" value="HATPase_c"/>
    <property type="match status" value="1"/>
</dbReference>
<evidence type="ECO:0000256" key="3">
    <source>
        <dbReference type="ARBA" id="ARBA00012438"/>
    </source>
</evidence>
<keyword evidence="13" id="KW-0175">Coiled coil</keyword>
<feature type="coiled-coil region" evidence="13">
    <location>
        <begin position="440"/>
        <end position="477"/>
    </location>
</feature>
<dbReference type="InterPro" id="IPR035965">
    <property type="entry name" value="PAS-like_dom_sf"/>
</dbReference>
<evidence type="ECO:0000256" key="13">
    <source>
        <dbReference type="SAM" id="Coils"/>
    </source>
</evidence>
<keyword evidence="9" id="KW-0902">Two-component regulatory system</keyword>
<dbReference type="InterPro" id="IPR005467">
    <property type="entry name" value="His_kinase_dom"/>
</dbReference>
<dbReference type="SMART" id="SM00086">
    <property type="entry name" value="PAC"/>
    <property type="match status" value="2"/>
</dbReference>
<dbReference type="InterPro" id="IPR001610">
    <property type="entry name" value="PAC"/>
</dbReference>
<dbReference type="SUPFAM" id="SSF55781">
    <property type="entry name" value="GAF domain-like"/>
    <property type="match status" value="1"/>
</dbReference>
<dbReference type="SMART" id="SM00065">
    <property type="entry name" value="GAF"/>
    <property type="match status" value="1"/>
</dbReference>
<evidence type="ECO:0000259" key="16">
    <source>
        <dbReference type="PROSITE" id="PS50113"/>
    </source>
</evidence>
<evidence type="ECO:0000256" key="5">
    <source>
        <dbReference type="ARBA" id="ARBA00022679"/>
    </source>
</evidence>
<evidence type="ECO:0000259" key="15">
    <source>
        <dbReference type="PROSITE" id="PS50112"/>
    </source>
</evidence>
<dbReference type="GO" id="GO:0005524">
    <property type="term" value="F:ATP binding"/>
    <property type="evidence" value="ECO:0007669"/>
    <property type="project" value="UniProtKB-KW"/>
</dbReference>
<dbReference type="Pfam" id="PF08448">
    <property type="entry name" value="PAS_4"/>
    <property type="match status" value="1"/>
</dbReference>
<dbReference type="Gene3D" id="1.10.287.130">
    <property type="match status" value="1"/>
</dbReference>
<dbReference type="PROSITE" id="PS50112">
    <property type="entry name" value="PAS"/>
    <property type="match status" value="2"/>
</dbReference>
<evidence type="ECO:0000256" key="2">
    <source>
        <dbReference type="ARBA" id="ARBA00006402"/>
    </source>
</evidence>
<dbReference type="CDD" id="cd16922">
    <property type="entry name" value="HATPase_EvgS-ArcB-TorS-like"/>
    <property type="match status" value="1"/>
</dbReference>
<evidence type="ECO:0000256" key="11">
    <source>
        <dbReference type="ARBA" id="ARBA00068150"/>
    </source>
</evidence>
<dbReference type="InterPro" id="IPR003661">
    <property type="entry name" value="HisK_dim/P_dom"/>
</dbReference>
<dbReference type="InterPro" id="IPR036097">
    <property type="entry name" value="HisK_dim/P_sf"/>
</dbReference>
<dbReference type="FunFam" id="3.30.565.10:FF:000010">
    <property type="entry name" value="Sensor histidine kinase RcsC"/>
    <property type="match status" value="1"/>
</dbReference>
<keyword evidence="5" id="KW-0808">Transferase</keyword>
<dbReference type="Gene3D" id="3.30.565.10">
    <property type="entry name" value="Histidine kinase-like ATPase, C-terminal domain"/>
    <property type="match status" value="1"/>
</dbReference>
<dbReference type="InterPro" id="IPR000700">
    <property type="entry name" value="PAS-assoc_C"/>
</dbReference>
<dbReference type="PROSITE" id="PS50109">
    <property type="entry name" value="HIS_KIN"/>
    <property type="match status" value="1"/>
</dbReference>
<evidence type="ECO:0000313" key="18">
    <source>
        <dbReference type="Proteomes" id="UP000030170"/>
    </source>
</evidence>
<protein>
    <recommendedName>
        <fullName evidence="12">Circadian input-output histidine kinase CikA</fullName>
        <ecNumber evidence="3">2.7.13.3</ecNumber>
    </recommendedName>
    <alternativeName>
        <fullName evidence="11">Sensory/regulatory protein RpfC</fullName>
    </alternativeName>
</protein>
<evidence type="ECO:0000256" key="12">
    <source>
        <dbReference type="ARBA" id="ARBA00074306"/>
    </source>
</evidence>
<dbReference type="PANTHER" id="PTHR45339:SF1">
    <property type="entry name" value="HYBRID SIGNAL TRANSDUCTION HISTIDINE KINASE J"/>
    <property type="match status" value="1"/>
</dbReference>
<comment type="subunit">
    <text evidence="10">At low DSF concentrations, interacts with RpfF.</text>
</comment>
<dbReference type="InterPro" id="IPR003594">
    <property type="entry name" value="HATPase_dom"/>
</dbReference>
<dbReference type="InterPro" id="IPR004358">
    <property type="entry name" value="Sig_transdc_His_kin-like_C"/>
</dbReference>
<dbReference type="InterPro" id="IPR013656">
    <property type="entry name" value="PAS_4"/>
</dbReference>
<dbReference type="SMART" id="SM00091">
    <property type="entry name" value="PAS"/>
    <property type="match status" value="2"/>
</dbReference>
<dbReference type="CDD" id="cd00130">
    <property type="entry name" value="PAS"/>
    <property type="match status" value="2"/>
</dbReference>
<organism evidence="17 18">
    <name type="scientific">Neosynechococcus sphagnicola sy1</name>
    <dbReference type="NCBI Taxonomy" id="1497020"/>
    <lineage>
        <taxon>Bacteria</taxon>
        <taxon>Bacillati</taxon>
        <taxon>Cyanobacteriota</taxon>
        <taxon>Cyanophyceae</taxon>
        <taxon>Neosynechococcales</taxon>
        <taxon>Neosynechococcaceae</taxon>
        <taxon>Neosynechococcus</taxon>
    </lineage>
</organism>
<dbReference type="PROSITE" id="PS50113">
    <property type="entry name" value="PAC"/>
    <property type="match status" value="2"/>
</dbReference>
<dbReference type="STRING" id="1497020.DO97_13760"/>
<dbReference type="FunFam" id="1.10.287.130:FF:000002">
    <property type="entry name" value="Two-component osmosensing histidine kinase"/>
    <property type="match status" value="1"/>
</dbReference>
<dbReference type="RefSeq" id="WP_239651796.1">
    <property type="nucleotide sequence ID" value="NZ_JJML01000042.1"/>
</dbReference>
<name>A0A098THA9_9CYAN</name>
<dbReference type="CDD" id="cd00082">
    <property type="entry name" value="HisKA"/>
    <property type="match status" value="1"/>
</dbReference>
<dbReference type="InterPro" id="IPR003018">
    <property type="entry name" value="GAF"/>
</dbReference>
<dbReference type="EC" id="2.7.13.3" evidence="3"/>
<dbReference type="SUPFAM" id="SSF55874">
    <property type="entry name" value="ATPase domain of HSP90 chaperone/DNA topoisomerase II/histidine kinase"/>
    <property type="match status" value="1"/>
</dbReference>
<keyword evidence="4" id="KW-0597">Phosphoprotein</keyword>
<feature type="domain" description="PAS" evidence="15">
    <location>
        <begin position="17"/>
        <end position="54"/>
    </location>
</feature>
<evidence type="ECO:0000259" key="14">
    <source>
        <dbReference type="PROSITE" id="PS50109"/>
    </source>
</evidence>
<keyword evidence="8" id="KW-0067">ATP-binding</keyword>
<dbReference type="PRINTS" id="PR00344">
    <property type="entry name" value="BCTRLSENSOR"/>
</dbReference>
<dbReference type="Pfam" id="PF02518">
    <property type="entry name" value="HATPase_c"/>
    <property type="match status" value="1"/>
</dbReference>
<dbReference type="PANTHER" id="PTHR45339">
    <property type="entry name" value="HYBRID SIGNAL TRANSDUCTION HISTIDINE KINASE J"/>
    <property type="match status" value="1"/>
</dbReference>
<dbReference type="Gene3D" id="3.30.450.20">
    <property type="entry name" value="PAS domain"/>
    <property type="match status" value="2"/>
</dbReference>
<proteinExistence type="inferred from homology"/>
<dbReference type="Proteomes" id="UP000030170">
    <property type="component" value="Unassembled WGS sequence"/>
</dbReference>
<comment type="catalytic activity">
    <reaction evidence="1">
        <text>ATP + protein L-histidine = ADP + protein N-phospho-L-histidine.</text>
        <dbReference type="EC" id="2.7.13.3"/>
    </reaction>
</comment>
<evidence type="ECO:0000256" key="9">
    <source>
        <dbReference type="ARBA" id="ARBA00023012"/>
    </source>
</evidence>
<evidence type="ECO:0000256" key="8">
    <source>
        <dbReference type="ARBA" id="ARBA00022840"/>
    </source>
</evidence>
<reference evidence="17 18" key="1">
    <citation type="journal article" date="2014" name="Mol. Ecol.">
        <title>Evolution of Synechococcus.</title>
        <authorList>
            <person name="Dvorak P."/>
            <person name="Casamatta D."/>
            <person name="Hasler P."/>
            <person name="Poulickova A."/>
            <person name="Ondrej V."/>
            <person name="Sanges R."/>
        </authorList>
    </citation>
    <scope>NUCLEOTIDE SEQUENCE [LARGE SCALE GENOMIC DNA]</scope>
    <source>
        <strain evidence="17 18">CAUP A 1101</strain>
    </source>
</reference>
<feature type="domain" description="PAS" evidence="15">
    <location>
        <begin position="145"/>
        <end position="216"/>
    </location>
</feature>
<dbReference type="InterPro" id="IPR036890">
    <property type="entry name" value="HATPase_C_sf"/>
</dbReference>
<feature type="domain" description="PAC" evidence="16">
    <location>
        <begin position="219"/>
        <end position="272"/>
    </location>
</feature>
<dbReference type="SMART" id="SM00388">
    <property type="entry name" value="HisKA"/>
    <property type="match status" value="1"/>
</dbReference>
<feature type="domain" description="Histidine kinase" evidence="14">
    <location>
        <begin position="477"/>
        <end position="697"/>
    </location>
</feature>
<dbReference type="Pfam" id="PF01590">
    <property type="entry name" value="GAF"/>
    <property type="match status" value="1"/>
</dbReference>
<evidence type="ECO:0000256" key="4">
    <source>
        <dbReference type="ARBA" id="ARBA00022553"/>
    </source>
</evidence>
<sequence length="718" mass="80042">MEDNSDRQLAEVALFQAEARYRSLFQHAVEGIFQTTPEGTYLSVNPALAKMHGYGSPAEMMAAMKDLNHQLYVIPGRRAEFIRLMDLHQEVKEFESQVYCKDGSHIWVSETVRAERDEAGNLLYYEGTSLDITARKQTEETIRQTQSFLNSIVENIPNMIFVKDAQDLRFVRINKAGEELLGYARTDLLGKSDDDFFPPEEANFFVTKDREVLDSGILLDIPEEPIQTRHQGVRTLHTKKIPILNEAGQPQYLLGISEDITDRKQAQELLQKQLQRALLLKQITQEIRRSLDSSRVFHTTATQIGQSFQVSRCVIHTYLEHPIPQVPLVAEYLQPGCVSVRTLEIPVAGNSLMEMVLSADQAIAFDNIATDPRLAPMTPQLLQLGVQSILVVRTSYQGEPNGILRLHQCDRLRHWSQDEIQLLEDVAEQVGIAIAQARLLEQETKQRQLLAERNQILDQAKQAAEAANQAKSEFLAMISHEIRTPMNAVLGMTGLLLDTELNPEQEDFVATIRQGGESLLTIINDILDFSKIEAGKLQLEAQPFNLHDCITDALNLLAPEATKKSLELSLEIAGSVPQLLLSDATRLRQILVNLLGNAVKFTPSGSVRIEVTAKSQPLAAAADETKTVYEILFSVQDTGIGIPPDRMDRLFKSFSQVDASTTRQYGGTGLGLVISQNLSEMMGGQIWVESQGAIAGTPRRTGNHRFPCKGALVSTSRL</sequence>
<feature type="domain" description="PAC" evidence="16">
    <location>
        <begin position="92"/>
        <end position="144"/>
    </location>
</feature>
<keyword evidence="18" id="KW-1185">Reference proteome</keyword>
<accession>A0A098THA9</accession>
<dbReference type="InterPro" id="IPR029016">
    <property type="entry name" value="GAF-like_dom_sf"/>
</dbReference>
<keyword evidence="6" id="KW-0547">Nucleotide-binding</keyword>
<dbReference type="Pfam" id="PF00512">
    <property type="entry name" value="HisKA"/>
    <property type="match status" value="1"/>
</dbReference>
<keyword evidence="7" id="KW-0418">Kinase</keyword>
<dbReference type="NCBIfam" id="TIGR00229">
    <property type="entry name" value="sensory_box"/>
    <property type="match status" value="2"/>
</dbReference>
<evidence type="ECO:0000256" key="10">
    <source>
        <dbReference type="ARBA" id="ARBA00064003"/>
    </source>
</evidence>
<dbReference type="SUPFAM" id="SSF47384">
    <property type="entry name" value="Homodimeric domain of signal transducing histidine kinase"/>
    <property type="match status" value="1"/>
</dbReference>
<dbReference type="Pfam" id="PF13426">
    <property type="entry name" value="PAS_9"/>
    <property type="match status" value="1"/>
</dbReference>
<comment type="caution">
    <text evidence="17">The sequence shown here is derived from an EMBL/GenBank/DDBJ whole genome shotgun (WGS) entry which is preliminary data.</text>
</comment>
<evidence type="ECO:0000256" key="1">
    <source>
        <dbReference type="ARBA" id="ARBA00000085"/>
    </source>
</evidence>
<evidence type="ECO:0000256" key="7">
    <source>
        <dbReference type="ARBA" id="ARBA00022777"/>
    </source>
</evidence>
<dbReference type="GO" id="GO:0000155">
    <property type="term" value="F:phosphorelay sensor kinase activity"/>
    <property type="evidence" value="ECO:0007669"/>
    <property type="project" value="InterPro"/>
</dbReference>
<evidence type="ECO:0000313" key="17">
    <source>
        <dbReference type="EMBL" id="KGF71970.1"/>
    </source>
</evidence>
<dbReference type="EMBL" id="JJML01000042">
    <property type="protein sequence ID" value="KGF71970.1"/>
    <property type="molecule type" value="Genomic_DNA"/>
</dbReference>
<dbReference type="Gene3D" id="3.30.450.40">
    <property type="match status" value="1"/>
</dbReference>
<dbReference type="SUPFAM" id="SSF55785">
    <property type="entry name" value="PYP-like sensor domain (PAS domain)"/>
    <property type="match status" value="2"/>
</dbReference>